<accession>A0ABQ5UTE3</accession>
<gene>
    <name evidence="1" type="ORF">GCM10007879_19100</name>
</gene>
<dbReference type="Gene3D" id="3.40.50.720">
    <property type="entry name" value="NAD(P)-binding Rossmann-like Domain"/>
    <property type="match status" value="1"/>
</dbReference>
<organism evidence="1 2">
    <name type="scientific">Maritalea porphyrae</name>
    <dbReference type="NCBI Taxonomy" id="880732"/>
    <lineage>
        <taxon>Bacteria</taxon>
        <taxon>Pseudomonadati</taxon>
        <taxon>Pseudomonadota</taxon>
        <taxon>Alphaproteobacteria</taxon>
        <taxon>Hyphomicrobiales</taxon>
        <taxon>Devosiaceae</taxon>
        <taxon>Maritalea</taxon>
    </lineage>
</organism>
<proteinExistence type="predicted"/>
<dbReference type="EMBL" id="BSNI01000002">
    <property type="protein sequence ID" value="GLQ17661.1"/>
    <property type="molecule type" value="Genomic_DNA"/>
</dbReference>
<keyword evidence="2" id="KW-1185">Reference proteome</keyword>
<dbReference type="InterPro" id="IPR051604">
    <property type="entry name" value="Ergot_Alk_Oxidoreductase"/>
</dbReference>
<dbReference type="SUPFAM" id="SSF51735">
    <property type="entry name" value="NAD(P)-binding Rossmann-fold domains"/>
    <property type="match status" value="1"/>
</dbReference>
<name>A0ABQ5UTE3_9HYPH</name>
<comment type="caution">
    <text evidence="1">The sequence shown here is derived from an EMBL/GenBank/DDBJ whole genome shotgun (WGS) entry which is preliminary data.</text>
</comment>
<dbReference type="Proteomes" id="UP001161405">
    <property type="component" value="Unassembled WGS sequence"/>
</dbReference>
<dbReference type="PANTHER" id="PTHR43162">
    <property type="match status" value="1"/>
</dbReference>
<sequence length="282" mass="30718">MLTCLAAQEAGVEAMVLLSGWNPNPSHPSLLTREHWIANNVARWMPNVDVIHLTPGIFAFTYLLTISVTRRLGVLPLPFGEGLNAPVSERDIARSGVALLKEPKKYAGTTWRPTGPQLLSSADVAEVLSDVLGRTIKYQPISFRMFTKAARAMGAAEFDMHNLRHYAEEIEQGAFAIGAPTNHVAQLTGSPAESFRETAAYYAADVRRLAPNLRELSTLGALLFMLKILLTPAPDFMAFEAAEGSTRIADPKPGHKNAEWQAAAMTGRLSILGPRAPKTNMM</sequence>
<reference evidence="1" key="2">
    <citation type="submission" date="2023-01" db="EMBL/GenBank/DDBJ databases">
        <title>Draft genome sequence of Maritalea porphyrae strain NBRC 107169.</title>
        <authorList>
            <person name="Sun Q."/>
            <person name="Mori K."/>
        </authorList>
    </citation>
    <scope>NUCLEOTIDE SEQUENCE</scope>
    <source>
        <strain evidence="1">NBRC 107169</strain>
    </source>
</reference>
<dbReference type="PANTHER" id="PTHR43162:SF1">
    <property type="entry name" value="PRESTALK A DIFFERENTIATION PROTEIN A"/>
    <property type="match status" value="1"/>
</dbReference>
<evidence type="ECO:0008006" key="3">
    <source>
        <dbReference type="Google" id="ProtNLM"/>
    </source>
</evidence>
<reference evidence="1" key="1">
    <citation type="journal article" date="2014" name="Int. J. Syst. Evol. Microbiol.">
        <title>Complete genome of a new Firmicutes species belonging to the dominant human colonic microbiota ('Ruminococcus bicirculans') reveals two chromosomes and a selective capacity to utilize plant glucans.</title>
        <authorList>
            <consortium name="NISC Comparative Sequencing Program"/>
            <person name="Wegmann U."/>
            <person name="Louis P."/>
            <person name="Goesmann A."/>
            <person name="Henrissat B."/>
            <person name="Duncan S.H."/>
            <person name="Flint H.J."/>
        </authorList>
    </citation>
    <scope>NUCLEOTIDE SEQUENCE</scope>
    <source>
        <strain evidence="1">NBRC 107169</strain>
    </source>
</reference>
<evidence type="ECO:0000313" key="2">
    <source>
        <dbReference type="Proteomes" id="UP001161405"/>
    </source>
</evidence>
<evidence type="ECO:0000313" key="1">
    <source>
        <dbReference type="EMBL" id="GLQ17661.1"/>
    </source>
</evidence>
<dbReference type="Gene3D" id="3.90.25.10">
    <property type="entry name" value="UDP-galactose 4-epimerase, domain 1"/>
    <property type="match status" value="1"/>
</dbReference>
<protein>
    <recommendedName>
        <fullName evidence="3">NmrA-like domain-containing protein</fullName>
    </recommendedName>
</protein>
<dbReference type="InterPro" id="IPR036291">
    <property type="entry name" value="NAD(P)-bd_dom_sf"/>
</dbReference>